<dbReference type="SMART" id="SM00194">
    <property type="entry name" value="PTPc"/>
    <property type="match status" value="1"/>
</dbReference>
<dbReference type="InterPro" id="IPR000242">
    <property type="entry name" value="PTP_cat"/>
</dbReference>
<feature type="domain" description="CRAL-TRIO" evidence="4">
    <location>
        <begin position="1"/>
        <end position="69"/>
    </location>
</feature>
<dbReference type="Gene3D" id="3.40.525.10">
    <property type="entry name" value="CRAL-TRIO lipid binding domain"/>
    <property type="match status" value="1"/>
</dbReference>
<evidence type="ECO:0000259" key="4">
    <source>
        <dbReference type="PROSITE" id="PS50191"/>
    </source>
</evidence>
<dbReference type="Gene3D" id="3.90.190.10">
    <property type="entry name" value="Protein tyrosine phosphatase superfamily"/>
    <property type="match status" value="1"/>
</dbReference>
<organism evidence="5 6">
    <name type="scientific">Bactrocera dorsalis</name>
    <name type="common">Oriental fruit fly</name>
    <name type="synonym">Dacus dorsalis</name>
    <dbReference type="NCBI Taxonomy" id="27457"/>
    <lineage>
        <taxon>Eukaryota</taxon>
        <taxon>Metazoa</taxon>
        <taxon>Ecdysozoa</taxon>
        <taxon>Arthropoda</taxon>
        <taxon>Hexapoda</taxon>
        <taxon>Insecta</taxon>
        <taxon>Pterygota</taxon>
        <taxon>Neoptera</taxon>
        <taxon>Endopterygota</taxon>
        <taxon>Diptera</taxon>
        <taxon>Brachycera</taxon>
        <taxon>Muscomorpha</taxon>
        <taxon>Tephritoidea</taxon>
        <taxon>Tephritidae</taxon>
        <taxon>Bactrocera</taxon>
        <taxon>Bactrocera</taxon>
    </lineage>
</organism>
<reference evidence="6 7" key="1">
    <citation type="submission" date="2025-05" db="UniProtKB">
        <authorList>
            <consortium name="RefSeq"/>
        </authorList>
    </citation>
    <scope>IDENTIFICATION</scope>
    <source>
        <tissue evidence="6 7">Adult</tissue>
    </source>
</reference>
<accession>A0ABM3K6H5</accession>
<dbReference type="SMART" id="SM00404">
    <property type="entry name" value="PTPc_motif"/>
    <property type="match status" value="1"/>
</dbReference>
<dbReference type="PROSITE" id="PS50056">
    <property type="entry name" value="TYR_PHOSPHATASE_2"/>
    <property type="match status" value="1"/>
</dbReference>
<protein>
    <submittedName>
        <fullName evidence="6 7">Tyrosine-protein phosphatase non-receptor type 9 isoform X2</fullName>
    </submittedName>
</protein>
<feature type="domain" description="Tyrosine-protein phosphatase" evidence="2">
    <location>
        <begin position="295"/>
        <end position="563"/>
    </location>
</feature>
<dbReference type="InterPro" id="IPR000387">
    <property type="entry name" value="Tyr_Pase_dom"/>
</dbReference>
<dbReference type="GeneID" id="105228267"/>
<evidence type="ECO:0000259" key="3">
    <source>
        <dbReference type="PROSITE" id="PS50056"/>
    </source>
</evidence>
<dbReference type="InterPro" id="IPR001251">
    <property type="entry name" value="CRAL-TRIO_dom"/>
</dbReference>
<evidence type="ECO:0000259" key="2">
    <source>
        <dbReference type="PROSITE" id="PS50055"/>
    </source>
</evidence>
<dbReference type="InterPro" id="IPR016130">
    <property type="entry name" value="Tyr_Pase_AS"/>
</dbReference>
<dbReference type="InterPro" id="IPR050348">
    <property type="entry name" value="Protein-Tyr_Phosphatase"/>
</dbReference>
<sequence length="586" mass="64344">MYGGYPARLKKVLIVTAPLWFKAPFKILRLFVREKLRERVFTVSVPTLGLHVPLKALPLHLGGGLEIDHATWLLQCRKSMTNREDELLANIEQVALNRSNTINATTNSNVVNSSVTIVGDIDSNVNSNINTTTAALTNEDYSRRLLGGEEPNENITISSLRAVIATSATALNQGNSNSTALLSVCNQIDTESGVVAATTTASVETSVGAPVLNGLEASGVQGSVVLANGVAVPSAVTSNASSNGSSALSELWSENPPSSASSGFSDDDSLAGQEGDPKTIEQIVQMVKEQGRKGLVKEYAEIRNRAPEGTFVYARMRNNLTKNRYTDVLCYDHSRVVLSREDGEDYINANFVDGYKQKNAYISTQGPLPKTSQDFWRMIWEQHCLVVVMTTRVMERGRVKCGQYWEPTENSSLEFGNFHVRTLSIEINEDYTVASLELKNLKTDEIRNVSHWQFTSWPDYGVPSSAMAMLNFLQKVREKQASMVKALGDTWAGHPRGPPIVVHCSAGIGRTGTFITLDICISRLEDVGTADIRGTVEKIRSQRAYSIQMPDQYVFCHLALIEYAVSRGMLKSVDLTGFDDRGEDSD</sequence>
<dbReference type="SUPFAM" id="SSF52799">
    <property type="entry name" value="(Phosphotyrosine protein) phosphatases II"/>
    <property type="match status" value="1"/>
</dbReference>
<dbReference type="PROSITE" id="PS00383">
    <property type="entry name" value="TYR_PHOSPHATASE_1"/>
    <property type="match status" value="1"/>
</dbReference>
<dbReference type="RefSeq" id="XP_049317079.1">
    <property type="nucleotide sequence ID" value="XM_049461122.1"/>
</dbReference>
<feature type="compositionally biased region" description="Low complexity" evidence="1">
    <location>
        <begin position="237"/>
        <end position="264"/>
    </location>
</feature>
<name>A0ABM3K6H5_BACDO</name>
<dbReference type="PROSITE" id="PS50191">
    <property type="entry name" value="CRAL_TRIO"/>
    <property type="match status" value="1"/>
</dbReference>
<dbReference type="RefSeq" id="XP_049317078.1">
    <property type="nucleotide sequence ID" value="XM_049461121.1"/>
</dbReference>
<dbReference type="InterPro" id="IPR036865">
    <property type="entry name" value="CRAL-TRIO_dom_sf"/>
</dbReference>
<evidence type="ECO:0000313" key="7">
    <source>
        <dbReference type="RefSeq" id="XP_049317079.1"/>
    </source>
</evidence>
<feature type="domain" description="Tyrosine specific protein phosphatases" evidence="3">
    <location>
        <begin position="470"/>
        <end position="554"/>
    </location>
</feature>
<dbReference type="InterPro" id="IPR029021">
    <property type="entry name" value="Prot-tyrosine_phosphatase-like"/>
</dbReference>
<dbReference type="InterPro" id="IPR003595">
    <property type="entry name" value="Tyr_Pase_cat"/>
</dbReference>
<evidence type="ECO:0000313" key="6">
    <source>
        <dbReference type="RefSeq" id="XP_049317078.1"/>
    </source>
</evidence>
<dbReference type="CDD" id="cd14543">
    <property type="entry name" value="PTPc-N9"/>
    <property type="match status" value="1"/>
</dbReference>
<evidence type="ECO:0000256" key="1">
    <source>
        <dbReference type="SAM" id="MobiDB-lite"/>
    </source>
</evidence>
<keyword evidence="5" id="KW-1185">Reference proteome</keyword>
<dbReference type="SUPFAM" id="SSF52087">
    <property type="entry name" value="CRAL/TRIO domain"/>
    <property type="match status" value="1"/>
</dbReference>
<dbReference type="Pfam" id="PF00650">
    <property type="entry name" value="CRAL_TRIO"/>
    <property type="match status" value="1"/>
</dbReference>
<dbReference type="PROSITE" id="PS50055">
    <property type="entry name" value="TYR_PHOSPHATASE_PTP"/>
    <property type="match status" value="1"/>
</dbReference>
<dbReference type="PANTHER" id="PTHR19134:SF534">
    <property type="entry name" value="LD27988P"/>
    <property type="match status" value="1"/>
</dbReference>
<dbReference type="Pfam" id="PF00102">
    <property type="entry name" value="Y_phosphatase"/>
    <property type="match status" value="1"/>
</dbReference>
<dbReference type="PANTHER" id="PTHR19134">
    <property type="entry name" value="RECEPTOR-TYPE TYROSINE-PROTEIN PHOSPHATASE"/>
    <property type="match status" value="1"/>
</dbReference>
<dbReference type="PRINTS" id="PR00700">
    <property type="entry name" value="PRTYPHPHTASE"/>
</dbReference>
<dbReference type="CDD" id="cd00170">
    <property type="entry name" value="SEC14"/>
    <property type="match status" value="1"/>
</dbReference>
<proteinExistence type="predicted"/>
<dbReference type="Proteomes" id="UP001652620">
    <property type="component" value="Unplaced"/>
</dbReference>
<gene>
    <name evidence="6 7" type="primary">LOC105228267</name>
</gene>
<feature type="region of interest" description="Disordered" evidence="1">
    <location>
        <begin position="237"/>
        <end position="274"/>
    </location>
</feature>
<evidence type="ECO:0000313" key="5">
    <source>
        <dbReference type="Proteomes" id="UP001652620"/>
    </source>
</evidence>